<name>A0A383AQT2_9ZZZZ</name>
<dbReference type="AlphaFoldDB" id="A0A383AQT2"/>
<organism evidence="4">
    <name type="scientific">marine metagenome</name>
    <dbReference type="NCBI Taxonomy" id="408172"/>
    <lineage>
        <taxon>unclassified sequences</taxon>
        <taxon>metagenomes</taxon>
        <taxon>ecological metagenomes</taxon>
    </lineage>
</organism>
<evidence type="ECO:0008006" key="5">
    <source>
        <dbReference type="Google" id="ProtNLM"/>
    </source>
</evidence>
<protein>
    <recommendedName>
        <fullName evidence="5">Cell division protein FtsL</fullName>
    </recommendedName>
</protein>
<keyword evidence="1" id="KW-0175">Coiled coil</keyword>
<feature type="region of interest" description="Disordered" evidence="2">
    <location>
        <begin position="100"/>
        <end position="124"/>
    </location>
</feature>
<dbReference type="EMBL" id="UINC01194121">
    <property type="protein sequence ID" value="SVE10054.1"/>
    <property type="molecule type" value="Genomic_DNA"/>
</dbReference>
<evidence type="ECO:0000256" key="1">
    <source>
        <dbReference type="SAM" id="Coils"/>
    </source>
</evidence>
<sequence>MNRKTGKTAVRFGPALKAVLICLVTCSLGLGYVWQKQQINTLGEQIKENEINLEELRRENKRRGDRLSFLMSPQQLDARLRQLNLDLEVPRPEQIVVLVEKRETSPTAAESGRETKASVRTASR</sequence>
<keyword evidence="3" id="KW-0472">Membrane</keyword>
<reference evidence="4" key="1">
    <citation type="submission" date="2018-05" db="EMBL/GenBank/DDBJ databases">
        <authorList>
            <person name="Lanie J.A."/>
            <person name="Ng W.-L."/>
            <person name="Kazmierczak K.M."/>
            <person name="Andrzejewski T.M."/>
            <person name="Davidsen T.M."/>
            <person name="Wayne K.J."/>
            <person name="Tettelin H."/>
            <person name="Glass J.I."/>
            <person name="Rusch D."/>
            <person name="Podicherti R."/>
            <person name="Tsui H.-C.T."/>
            <person name="Winkler M.E."/>
        </authorList>
    </citation>
    <scope>NUCLEOTIDE SEQUENCE</scope>
</reference>
<accession>A0A383AQT2</accession>
<keyword evidence="3" id="KW-1133">Transmembrane helix</keyword>
<feature type="transmembrane region" description="Helical" evidence="3">
    <location>
        <begin position="12"/>
        <end position="34"/>
    </location>
</feature>
<evidence type="ECO:0000256" key="2">
    <source>
        <dbReference type="SAM" id="MobiDB-lite"/>
    </source>
</evidence>
<proteinExistence type="predicted"/>
<gene>
    <name evidence="4" type="ORF">METZ01_LOCUS462908</name>
</gene>
<evidence type="ECO:0000256" key="3">
    <source>
        <dbReference type="SAM" id="Phobius"/>
    </source>
</evidence>
<feature type="coiled-coil region" evidence="1">
    <location>
        <begin position="39"/>
        <end position="66"/>
    </location>
</feature>
<evidence type="ECO:0000313" key="4">
    <source>
        <dbReference type="EMBL" id="SVE10054.1"/>
    </source>
</evidence>
<keyword evidence="3" id="KW-0812">Transmembrane</keyword>